<organism evidence="1 2">
    <name type="scientific">Candidatus Dojkabacteria bacterium</name>
    <dbReference type="NCBI Taxonomy" id="2099670"/>
    <lineage>
        <taxon>Bacteria</taxon>
        <taxon>Candidatus Dojkabacteria</taxon>
    </lineage>
</organism>
<dbReference type="EMBL" id="JAGQLI010000128">
    <property type="protein sequence ID" value="MCA9379281.1"/>
    <property type="molecule type" value="Genomic_DNA"/>
</dbReference>
<dbReference type="AlphaFoldDB" id="A0A955I7R4"/>
<comment type="caution">
    <text evidence="1">The sequence shown here is derived from an EMBL/GenBank/DDBJ whole genome shotgun (WGS) entry which is preliminary data.</text>
</comment>
<sequence>MSALTSTFTSEEPILLSKIGYDALYVSIPNETSNLPMQLILVLNKIVQNLRYLPESDQQKLAIWQLTLKQMRENGTIVIE</sequence>
<dbReference type="Proteomes" id="UP000760819">
    <property type="component" value="Unassembled WGS sequence"/>
</dbReference>
<feature type="non-terminal residue" evidence="1">
    <location>
        <position position="80"/>
    </location>
</feature>
<reference evidence="1" key="2">
    <citation type="journal article" date="2021" name="Microbiome">
        <title>Successional dynamics and alternative stable states in a saline activated sludge microbial community over 9 years.</title>
        <authorList>
            <person name="Wang Y."/>
            <person name="Ye J."/>
            <person name="Ju F."/>
            <person name="Liu L."/>
            <person name="Boyd J.A."/>
            <person name="Deng Y."/>
            <person name="Parks D.H."/>
            <person name="Jiang X."/>
            <person name="Yin X."/>
            <person name="Woodcroft B.J."/>
            <person name="Tyson G.W."/>
            <person name="Hugenholtz P."/>
            <person name="Polz M.F."/>
            <person name="Zhang T."/>
        </authorList>
    </citation>
    <scope>NUCLEOTIDE SEQUENCE</scope>
    <source>
        <strain evidence="1">HKST-UBA12</strain>
    </source>
</reference>
<proteinExistence type="predicted"/>
<evidence type="ECO:0000313" key="1">
    <source>
        <dbReference type="EMBL" id="MCA9379281.1"/>
    </source>
</evidence>
<gene>
    <name evidence="1" type="ORF">KC640_02535</name>
</gene>
<reference evidence="1" key="1">
    <citation type="submission" date="2020-04" db="EMBL/GenBank/DDBJ databases">
        <authorList>
            <person name="Zhang T."/>
        </authorList>
    </citation>
    <scope>NUCLEOTIDE SEQUENCE</scope>
    <source>
        <strain evidence="1">HKST-UBA12</strain>
    </source>
</reference>
<protein>
    <submittedName>
        <fullName evidence="1">Uncharacterized protein</fullName>
    </submittedName>
</protein>
<accession>A0A955I7R4</accession>
<evidence type="ECO:0000313" key="2">
    <source>
        <dbReference type="Proteomes" id="UP000760819"/>
    </source>
</evidence>
<name>A0A955I7R4_9BACT</name>